<evidence type="ECO:0000256" key="8">
    <source>
        <dbReference type="SAM" id="MobiDB-lite"/>
    </source>
</evidence>
<dbReference type="GO" id="GO:0005524">
    <property type="term" value="F:ATP binding"/>
    <property type="evidence" value="ECO:0007669"/>
    <property type="project" value="UniProtKB-KW"/>
</dbReference>
<dbReference type="Gene3D" id="3.40.50.300">
    <property type="entry name" value="P-loop containing nucleotide triphosphate hydrolases"/>
    <property type="match status" value="1"/>
</dbReference>
<evidence type="ECO:0000256" key="5">
    <source>
        <dbReference type="ARBA" id="ARBA00022741"/>
    </source>
</evidence>
<evidence type="ECO:0000256" key="3">
    <source>
        <dbReference type="ARBA" id="ARBA00022448"/>
    </source>
</evidence>
<dbReference type="KEGG" id="cser:CCO03_04260"/>
<dbReference type="RefSeq" id="WP_087277690.1">
    <property type="nucleotide sequence ID" value="NZ_CP021455.1"/>
</dbReference>
<feature type="compositionally biased region" description="Low complexity" evidence="8">
    <location>
        <begin position="12"/>
        <end position="39"/>
    </location>
</feature>
<dbReference type="NCBIfam" id="TIGR01727">
    <property type="entry name" value="oligo_HPY"/>
    <property type="match status" value="1"/>
</dbReference>
<dbReference type="GO" id="GO:0016887">
    <property type="term" value="F:ATP hydrolysis activity"/>
    <property type="evidence" value="ECO:0007669"/>
    <property type="project" value="InterPro"/>
</dbReference>
<keyword evidence="5" id="KW-0547">Nucleotide-binding</keyword>
<reference evidence="10 11" key="1">
    <citation type="submission" date="2017-05" db="EMBL/GenBank/DDBJ databases">
        <authorList>
            <person name="Song R."/>
            <person name="Chenine A.L."/>
            <person name="Ruprecht R.M."/>
        </authorList>
    </citation>
    <scope>NUCLEOTIDE SEQUENCE [LARGE SCALE GENOMIC DNA]</scope>
    <source>
        <strain evidence="10 11">DSM 26136</strain>
    </source>
</reference>
<sequence length="382" mass="39907">MTSPAAPPPSPASAWAAASSAATPASASTPEPAVAAPGPVAGPDPVAAPPAIDLHDLRIELPGVHGPVTPVRGISLSLAAGDTLGIIGESGSGKSLTALALMGLLPDGAQVQGRLRIGGQDLTQAPDAAWRRLRGRHIAMVFQEPMTALNPLHPIGRQVAEPLRIHQGLTRRAARDRALALLERVGIPNAAQRLDAYPHQFSGGQRQRIVIAMALACNPEVLIADEPTTALDATVQRQILDLLAELVRERQMALILISHDLGVVAHTTRHVAVMYAGQFVETGPTREVFAQPRHPYTQGLFAARPSLAPRPDGAPPERLATIAGQVPDLPSLDAMRGCSFAPRCAHAAPVCAVAPPMQRVSAAHGVRCVRVADLSASVPPHD</sequence>
<comment type="similarity">
    <text evidence="2">Belongs to the ABC transporter superfamily.</text>
</comment>
<evidence type="ECO:0000256" key="1">
    <source>
        <dbReference type="ARBA" id="ARBA00004417"/>
    </source>
</evidence>
<evidence type="ECO:0000313" key="11">
    <source>
        <dbReference type="Proteomes" id="UP000196138"/>
    </source>
</evidence>
<keyword evidence="11" id="KW-1185">Reference proteome</keyword>
<dbReference type="InterPro" id="IPR017871">
    <property type="entry name" value="ABC_transporter-like_CS"/>
</dbReference>
<dbReference type="PROSITE" id="PS00211">
    <property type="entry name" value="ABC_TRANSPORTER_1"/>
    <property type="match status" value="1"/>
</dbReference>
<accession>A0A1Y0EL01</accession>
<evidence type="ECO:0000256" key="4">
    <source>
        <dbReference type="ARBA" id="ARBA00022475"/>
    </source>
</evidence>
<dbReference type="SMART" id="SM00382">
    <property type="entry name" value="AAA"/>
    <property type="match status" value="1"/>
</dbReference>
<dbReference type="PANTHER" id="PTHR43297">
    <property type="entry name" value="OLIGOPEPTIDE TRANSPORT ATP-BINDING PROTEIN APPD"/>
    <property type="match status" value="1"/>
</dbReference>
<dbReference type="OrthoDB" id="9802772at2"/>
<dbReference type="GO" id="GO:0015833">
    <property type="term" value="P:peptide transport"/>
    <property type="evidence" value="ECO:0007669"/>
    <property type="project" value="InterPro"/>
</dbReference>
<evidence type="ECO:0000256" key="7">
    <source>
        <dbReference type="ARBA" id="ARBA00023136"/>
    </source>
</evidence>
<dbReference type="GO" id="GO:0055085">
    <property type="term" value="P:transmembrane transport"/>
    <property type="evidence" value="ECO:0007669"/>
    <property type="project" value="UniProtKB-ARBA"/>
</dbReference>
<dbReference type="EMBL" id="CP021455">
    <property type="protein sequence ID" value="ARU03992.1"/>
    <property type="molecule type" value="Genomic_DNA"/>
</dbReference>
<gene>
    <name evidence="10" type="ORF">CCO03_04260</name>
</gene>
<evidence type="ECO:0000256" key="2">
    <source>
        <dbReference type="ARBA" id="ARBA00005417"/>
    </source>
</evidence>
<dbReference type="InterPro" id="IPR003593">
    <property type="entry name" value="AAA+_ATPase"/>
</dbReference>
<protein>
    <submittedName>
        <fullName evidence="10">ABC transporter ATP-binding protein</fullName>
    </submittedName>
</protein>
<evidence type="ECO:0000256" key="6">
    <source>
        <dbReference type="ARBA" id="ARBA00022840"/>
    </source>
</evidence>
<dbReference type="GO" id="GO:0005886">
    <property type="term" value="C:plasma membrane"/>
    <property type="evidence" value="ECO:0007669"/>
    <property type="project" value="UniProtKB-SubCell"/>
</dbReference>
<dbReference type="Pfam" id="PF08352">
    <property type="entry name" value="oligo_HPY"/>
    <property type="match status" value="1"/>
</dbReference>
<proteinExistence type="inferred from homology"/>
<dbReference type="InterPro" id="IPR050388">
    <property type="entry name" value="ABC_Ni/Peptide_Import"/>
</dbReference>
<dbReference type="PROSITE" id="PS50893">
    <property type="entry name" value="ABC_TRANSPORTER_2"/>
    <property type="match status" value="1"/>
</dbReference>
<name>A0A1Y0EL01_9BURK</name>
<evidence type="ECO:0000313" key="10">
    <source>
        <dbReference type="EMBL" id="ARU03992.1"/>
    </source>
</evidence>
<dbReference type="InterPro" id="IPR027417">
    <property type="entry name" value="P-loop_NTPase"/>
</dbReference>
<dbReference type="SUPFAM" id="SSF52540">
    <property type="entry name" value="P-loop containing nucleoside triphosphate hydrolases"/>
    <property type="match status" value="1"/>
</dbReference>
<keyword evidence="6 10" id="KW-0067">ATP-binding</keyword>
<dbReference type="Proteomes" id="UP000196138">
    <property type="component" value="Chromosome"/>
</dbReference>
<dbReference type="CDD" id="cd03257">
    <property type="entry name" value="ABC_NikE_OppD_transporters"/>
    <property type="match status" value="1"/>
</dbReference>
<dbReference type="PANTHER" id="PTHR43297:SF2">
    <property type="entry name" value="DIPEPTIDE TRANSPORT ATP-BINDING PROTEIN DPPD"/>
    <property type="match status" value="1"/>
</dbReference>
<organism evidence="10 11">
    <name type="scientific">Comamonas serinivorans</name>
    <dbReference type="NCBI Taxonomy" id="1082851"/>
    <lineage>
        <taxon>Bacteria</taxon>
        <taxon>Pseudomonadati</taxon>
        <taxon>Pseudomonadota</taxon>
        <taxon>Betaproteobacteria</taxon>
        <taxon>Burkholderiales</taxon>
        <taxon>Comamonadaceae</taxon>
        <taxon>Comamonas</taxon>
    </lineage>
</organism>
<feature type="region of interest" description="Disordered" evidence="8">
    <location>
        <begin position="1"/>
        <end position="49"/>
    </location>
</feature>
<comment type="subcellular location">
    <subcellularLocation>
        <location evidence="1">Cell inner membrane</location>
        <topology evidence="1">Peripheral membrane protein</topology>
    </subcellularLocation>
</comment>
<dbReference type="InterPro" id="IPR013563">
    <property type="entry name" value="Oligopep_ABC_C"/>
</dbReference>
<dbReference type="Pfam" id="PF00005">
    <property type="entry name" value="ABC_tran"/>
    <property type="match status" value="1"/>
</dbReference>
<evidence type="ECO:0000259" key="9">
    <source>
        <dbReference type="PROSITE" id="PS50893"/>
    </source>
</evidence>
<keyword evidence="3" id="KW-0813">Transport</keyword>
<feature type="domain" description="ABC transporter" evidence="9">
    <location>
        <begin position="52"/>
        <end position="301"/>
    </location>
</feature>
<keyword evidence="7" id="KW-0472">Membrane</keyword>
<dbReference type="InterPro" id="IPR003439">
    <property type="entry name" value="ABC_transporter-like_ATP-bd"/>
</dbReference>
<dbReference type="AlphaFoldDB" id="A0A1Y0EL01"/>
<keyword evidence="4" id="KW-1003">Cell membrane</keyword>
<dbReference type="FunFam" id="3.40.50.300:FF:000016">
    <property type="entry name" value="Oligopeptide ABC transporter ATP-binding component"/>
    <property type="match status" value="1"/>
</dbReference>
<feature type="compositionally biased region" description="Pro residues" evidence="8">
    <location>
        <begin position="1"/>
        <end position="11"/>
    </location>
</feature>